<protein>
    <submittedName>
        <fullName evidence="2">WGR domain-containing protein</fullName>
    </submittedName>
</protein>
<dbReference type="EMBL" id="JBHTCE010000001">
    <property type="protein sequence ID" value="MFC7389829.1"/>
    <property type="molecule type" value="Genomic_DNA"/>
</dbReference>
<dbReference type="CDD" id="cd07996">
    <property type="entry name" value="WGR_MMR_like"/>
    <property type="match status" value="1"/>
</dbReference>
<dbReference type="Gene3D" id="2.20.140.10">
    <property type="entry name" value="WGR domain"/>
    <property type="match status" value="1"/>
</dbReference>
<dbReference type="InterPro" id="IPR036930">
    <property type="entry name" value="WGR_dom_sf"/>
</dbReference>
<dbReference type="PROSITE" id="PS51977">
    <property type="entry name" value="WGR"/>
    <property type="match status" value="1"/>
</dbReference>
<evidence type="ECO:0000313" key="2">
    <source>
        <dbReference type="EMBL" id="MFC7389829.1"/>
    </source>
</evidence>
<comment type="caution">
    <text evidence="2">The sequence shown here is derived from an EMBL/GenBank/DDBJ whole genome shotgun (WGS) entry which is preliminary data.</text>
</comment>
<accession>A0ABW2PKD1</accession>
<name>A0ABW2PKD1_9BACL</name>
<evidence type="ECO:0000259" key="1">
    <source>
        <dbReference type="PROSITE" id="PS51977"/>
    </source>
</evidence>
<organism evidence="2 3">
    <name type="scientific">Exiguobacterium aestuarii</name>
    <dbReference type="NCBI Taxonomy" id="273527"/>
    <lineage>
        <taxon>Bacteria</taxon>
        <taxon>Bacillati</taxon>
        <taxon>Bacillota</taxon>
        <taxon>Bacilli</taxon>
        <taxon>Bacillales</taxon>
        <taxon>Bacillales Family XII. Incertae Sedis</taxon>
        <taxon>Exiguobacterium</taxon>
    </lineage>
</organism>
<keyword evidence="3" id="KW-1185">Reference proteome</keyword>
<dbReference type="SUPFAM" id="SSF142921">
    <property type="entry name" value="WGR domain-like"/>
    <property type="match status" value="1"/>
</dbReference>
<dbReference type="PANTHER" id="PTHR30634">
    <property type="entry name" value="OUTER MEMBRANE LOLAB LIPOPROTEIN INSERTION APPARATUS"/>
    <property type="match status" value="1"/>
</dbReference>
<dbReference type="Proteomes" id="UP001596439">
    <property type="component" value="Unassembled WGS sequence"/>
</dbReference>
<evidence type="ECO:0000313" key="3">
    <source>
        <dbReference type="Proteomes" id="UP001596439"/>
    </source>
</evidence>
<feature type="domain" description="WGR" evidence="1">
    <location>
        <begin position="1"/>
        <end position="76"/>
    </location>
</feature>
<dbReference type="InterPro" id="IPR049809">
    <property type="entry name" value="YehF/YfeS-like_WGR"/>
</dbReference>
<dbReference type="InterPro" id="IPR008893">
    <property type="entry name" value="WGR_domain"/>
</dbReference>
<dbReference type="InterPro" id="IPR050458">
    <property type="entry name" value="LolB"/>
</dbReference>
<dbReference type="RefSeq" id="WP_214788141.1">
    <property type="nucleotide sequence ID" value="NZ_JANIEL010000002.1"/>
</dbReference>
<gene>
    <name evidence="2" type="ORF">ACFQO8_06695</name>
</gene>
<sequence>MIKRSFEHTTKYWNIIIEGDEFAVNYGKIGTIGKVQVKSFESDLECMNEFEKLIRQKLKKGYDESLFDWDNHIYVDDPEVGPSFLTSHPKYLATFNDDFYVDCSEEYAPFGNDAGADALVMYEEMIRKDRDLCYLSYAYALIESWINRDVYAPEDWATYEYAYTCDQVVVAGAFASVKMTGKLTGDLKMAGLEAIHRLKQVYEIEDQAIFEEVYERLSTFPTES</sequence>
<dbReference type="Pfam" id="PF05406">
    <property type="entry name" value="WGR"/>
    <property type="match status" value="1"/>
</dbReference>
<proteinExistence type="predicted"/>
<dbReference type="SMART" id="SM00773">
    <property type="entry name" value="WGR"/>
    <property type="match status" value="1"/>
</dbReference>
<reference evidence="3" key="1">
    <citation type="journal article" date="2019" name="Int. J. Syst. Evol. Microbiol.">
        <title>The Global Catalogue of Microorganisms (GCM) 10K type strain sequencing project: providing services to taxonomists for standard genome sequencing and annotation.</title>
        <authorList>
            <consortium name="The Broad Institute Genomics Platform"/>
            <consortium name="The Broad Institute Genome Sequencing Center for Infectious Disease"/>
            <person name="Wu L."/>
            <person name="Ma J."/>
        </authorList>
    </citation>
    <scope>NUCLEOTIDE SEQUENCE [LARGE SCALE GENOMIC DNA]</scope>
    <source>
        <strain evidence="3">CCUG 55590</strain>
    </source>
</reference>
<dbReference type="PANTHER" id="PTHR30634:SF13">
    <property type="entry name" value="PROTEIN YEHF"/>
    <property type="match status" value="1"/>
</dbReference>